<dbReference type="RefSeq" id="WP_008094758.1">
    <property type="nucleotide sequence ID" value="NZ_AOLG01000045.1"/>
</dbReference>
<comment type="similarity">
    <text evidence="2">In the N-terminal section; belongs to the transposase 2 family.</text>
</comment>
<gene>
    <name evidence="12" type="ORF">C457_11655</name>
</gene>
<evidence type="ECO:0000256" key="2">
    <source>
        <dbReference type="ARBA" id="ARBA00011044"/>
    </source>
</evidence>
<feature type="domain" description="Probable transposase IS891/IS1136/IS1341" evidence="9">
    <location>
        <begin position="194"/>
        <end position="304"/>
    </location>
</feature>
<keyword evidence="3" id="KW-0815">Transposition</keyword>
<dbReference type="InterPro" id="IPR021027">
    <property type="entry name" value="Transposase_put_HTH"/>
</dbReference>
<dbReference type="InterPro" id="IPR001959">
    <property type="entry name" value="Transposase"/>
</dbReference>
<dbReference type="InterPro" id="IPR051399">
    <property type="entry name" value="RNA-guided_DNA_endo/Transpos"/>
</dbReference>
<evidence type="ECO:0000313" key="13">
    <source>
        <dbReference type="Proteomes" id="UP000011559"/>
    </source>
</evidence>
<dbReference type="Pfam" id="PF07282">
    <property type="entry name" value="Cas12f1-like_TNB"/>
    <property type="match status" value="1"/>
</dbReference>
<evidence type="ECO:0000256" key="1">
    <source>
        <dbReference type="ARBA" id="ARBA00008761"/>
    </source>
</evidence>
<dbReference type="GO" id="GO:0003677">
    <property type="term" value="F:DNA binding"/>
    <property type="evidence" value="ECO:0007669"/>
    <property type="project" value="UniProtKB-KW"/>
</dbReference>
<proteinExistence type="inferred from homology"/>
<organism evidence="12 13">
    <name type="scientific">Haloferax prahovense (strain DSM 18310 / JCM 13924 / TL6)</name>
    <dbReference type="NCBI Taxonomy" id="1227461"/>
    <lineage>
        <taxon>Archaea</taxon>
        <taxon>Methanobacteriati</taxon>
        <taxon>Methanobacteriota</taxon>
        <taxon>Stenosarchaea group</taxon>
        <taxon>Halobacteria</taxon>
        <taxon>Halobacteriales</taxon>
        <taxon>Haloferacaceae</taxon>
        <taxon>Haloferax</taxon>
    </lineage>
</organism>
<dbReference type="GO" id="GO:0032196">
    <property type="term" value="P:transposition"/>
    <property type="evidence" value="ECO:0007669"/>
    <property type="project" value="UniProtKB-KW"/>
</dbReference>
<evidence type="ECO:0000259" key="10">
    <source>
        <dbReference type="Pfam" id="PF07282"/>
    </source>
</evidence>
<feature type="region of interest" description="Disordered" evidence="8">
    <location>
        <begin position="401"/>
        <end position="432"/>
    </location>
</feature>
<feature type="domain" description="Cas12f1-like TNB" evidence="10">
    <location>
        <begin position="317"/>
        <end position="382"/>
    </location>
</feature>
<evidence type="ECO:0000256" key="6">
    <source>
        <dbReference type="ARBA" id="ARBA00023125"/>
    </source>
</evidence>
<keyword evidence="13" id="KW-1185">Reference proteome</keyword>
<dbReference type="AlphaFoldDB" id="M0G940"/>
<feature type="compositionally biased region" description="Basic and acidic residues" evidence="8">
    <location>
        <begin position="233"/>
        <end position="245"/>
    </location>
</feature>
<dbReference type="Pfam" id="PF12323">
    <property type="entry name" value="HTH_OrfB_IS605"/>
    <property type="match status" value="1"/>
</dbReference>
<keyword evidence="7" id="KW-0233">DNA recombination</keyword>
<evidence type="ECO:0000256" key="4">
    <source>
        <dbReference type="ARBA" id="ARBA00022723"/>
    </source>
</evidence>
<dbReference type="NCBIfam" id="NF040570">
    <property type="entry name" value="guided_TnpB"/>
    <property type="match status" value="1"/>
</dbReference>
<feature type="compositionally biased region" description="Polar residues" evidence="8">
    <location>
        <begin position="401"/>
        <end position="411"/>
    </location>
</feature>
<feature type="domain" description="Transposase putative helix-turn-helix" evidence="11">
    <location>
        <begin position="1"/>
        <end position="34"/>
    </location>
</feature>
<protein>
    <submittedName>
        <fullName evidence="12">Transposase, IS605 OrfB family protein</fullName>
    </submittedName>
</protein>
<dbReference type="NCBIfam" id="TIGR01766">
    <property type="entry name" value="IS200/IS605 family accessory protein TnpB-like domain"/>
    <property type="match status" value="1"/>
</dbReference>
<keyword evidence="4" id="KW-0479">Metal-binding</keyword>
<evidence type="ECO:0000259" key="11">
    <source>
        <dbReference type="Pfam" id="PF12323"/>
    </source>
</evidence>
<keyword evidence="5" id="KW-0862">Zinc</keyword>
<dbReference type="PATRIC" id="fig|1227461.3.peg.2271"/>
<comment type="similarity">
    <text evidence="1">In the C-terminal section; belongs to the transposase 35 family.</text>
</comment>
<evidence type="ECO:0000256" key="5">
    <source>
        <dbReference type="ARBA" id="ARBA00022833"/>
    </source>
</evidence>
<evidence type="ECO:0000256" key="8">
    <source>
        <dbReference type="SAM" id="MobiDB-lite"/>
    </source>
</evidence>
<evidence type="ECO:0000256" key="3">
    <source>
        <dbReference type="ARBA" id="ARBA00022578"/>
    </source>
</evidence>
<accession>M0G940</accession>
<dbReference type="PANTHER" id="PTHR30405">
    <property type="entry name" value="TRANSPOSASE"/>
    <property type="match status" value="1"/>
</dbReference>
<evidence type="ECO:0000313" key="12">
    <source>
        <dbReference type="EMBL" id="ELZ68007.1"/>
    </source>
</evidence>
<reference evidence="12 13" key="1">
    <citation type="journal article" date="2014" name="PLoS Genet.">
        <title>Phylogenetically driven sequencing of extremely halophilic archaea reveals strategies for static and dynamic osmo-response.</title>
        <authorList>
            <person name="Becker E.A."/>
            <person name="Seitzer P.M."/>
            <person name="Tritt A."/>
            <person name="Larsen D."/>
            <person name="Krusor M."/>
            <person name="Yao A.I."/>
            <person name="Wu D."/>
            <person name="Madern D."/>
            <person name="Eisen J.A."/>
            <person name="Darling A.E."/>
            <person name="Facciotti M.T."/>
        </authorList>
    </citation>
    <scope>NUCLEOTIDE SEQUENCE [LARGE SCALE GENOMIC DNA]</scope>
    <source>
        <strain evidence="13">DSM 18310 / JCM 13924 / TL6</strain>
    </source>
</reference>
<dbReference type="OrthoDB" id="33505at2157"/>
<evidence type="ECO:0000256" key="7">
    <source>
        <dbReference type="ARBA" id="ARBA00023172"/>
    </source>
</evidence>
<dbReference type="InterPro" id="IPR010095">
    <property type="entry name" value="Cas12f1-like_TNB"/>
</dbReference>
<feature type="region of interest" description="Disordered" evidence="8">
    <location>
        <begin position="227"/>
        <end position="260"/>
    </location>
</feature>
<dbReference type="EMBL" id="AOLG01000045">
    <property type="protein sequence ID" value="ELZ68007.1"/>
    <property type="molecule type" value="Genomic_DNA"/>
</dbReference>
<dbReference type="GO" id="GO:0006310">
    <property type="term" value="P:DNA recombination"/>
    <property type="evidence" value="ECO:0007669"/>
    <property type="project" value="UniProtKB-KW"/>
</dbReference>
<dbReference type="Proteomes" id="UP000011559">
    <property type="component" value="Unassembled WGS sequence"/>
</dbReference>
<dbReference type="GO" id="GO:0046872">
    <property type="term" value="F:metal ion binding"/>
    <property type="evidence" value="ECO:0007669"/>
    <property type="project" value="UniProtKB-KW"/>
</dbReference>
<name>M0G940_HALPT</name>
<keyword evidence="6" id="KW-0238">DNA-binding</keyword>
<sequence>MYYAYKYRLKPSNAHREELDRHRDICRQLYNHALYRFDQIPEDAGTLNQRVRSIRDEIPSLKEWWDGLSDVYSTVLQTAVMRIEQNVKGLSALKENGYGVGQLKWKPPREFRSFTYSQSGFKLDKKGGQTVLSLSKLADIPIRLHRAIPDVHKSDSSCAAHQKSLISEDDATLKQVTVKKEPTGEWFATFGVEMDREPPEPPENPENCVGIDVGILKYAHDTDGTAVGSLDLSDGRERLEREQRKLSRKQHGSNNYEKQRRRVAECHANLRRKRRDFLHKLSNYYAREYDLVAVEDLNVKGMMESPSNSRNTASAAWRTFISLLEYKCERVGTHFAAVNPRGTTKECAACGVSTEKPLWVREHSCPACGFEADRDANAAWNILSRGLENIGVGYSESTPVKTALPTGTSSVPAKRVVETGSPTLKRESQDAR</sequence>
<dbReference type="PANTHER" id="PTHR30405:SF11">
    <property type="entry name" value="RNA-GUIDED DNA ENDONUCLEASE RV2885C-RELATED"/>
    <property type="match status" value="1"/>
</dbReference>
<evidence type="ECO:0000259" key="9">
    <source>
        <dbReference type="Pfam" id="PF01385"/>
    </source>
</evidence>
<dbReference type="Pfam" id="PF01385">
    <property type="entry name" value="OrfB_IS605"/>
    <property type="match status" value="1"/>
</dbReference>
<comment type="caution">
    <text evidence="12">The sequence shown here is derived from an EMBL/GenBank/DDBJ whole genome shotgun (WGS) entry which is preliminary data.</text>
</comment>